<evidence type="ECO:0000313" key="2">
    <source>
        <dbReference type="EMBL" id="KAG7331552.1"/>
    </source>
</evidence>
<reference evidence="2 3" key="1">
    <citation type="submission" date="2021-06" db="EMBL/GenBank/DDBJ databases">
        <title>Chromosome-level genome assembly of the red-tail catfish (Hemibagrus wyckioides).</title>
        <authorList>
            <person name="Shao F."/>
        </authorList>
    </citation>
    <scope>NUCLEOTIDE SEQUENCE [LARGE SCALE GENOMIC DNA]</scope>
    <source>
        <strain evidence="2">EC202008001</strain>
        <tissue evidence="2">Blood</tissue>
    </source>
</reference>
<accession>A0A9D3SPC9</accession>
<keyword evidence="1" id="KW-0175">Coiled coil</keyword>
<evidence type="ECO:0000313" key="3">
    <source>
        <dbReference type="Proteomes" id="UP000824219"/>
    </source>
</evidence>
<dbReference type="EMBL" id="JAHKSW010000006">
    <property type="protein sequence ID" value="KAG7331552.1"/>
    <property type="molecule type" value="Genomic_DNA"/>
</dbReference>
<sequence>MDSPQDNTHNSSQNDKAVHDLLKQLKDATSKLQRVKAESEDVRMEVQQWREEMDRRMLLLLHVDDRVCDALMELEAVKQEKRTLIQLIETLNTRAREMKLSSISVSVMHKQVEALEEEEHKLKAQCEHVKKVLDCVQEKL</sequence>
<dbReference type="Proteomes" id="UP000824219">
    <property type="component" value="Linkage Group LG06"/>
</dbReference>
<gene>
    <name evidence="2" type="ORF">KOW79_005521</name>
</gene>
<name>A0A9D3SPC9_9TELE</name>
<keyword evidence="3" id="KW-1185">Reference proteome</keyword>
<dbReference type="AlphaFoldDB" id="A0A9D3SPC9"/>
<comment type="caution">
    <text evidence="2">The sequence shown here is derived from an EMBL/GenBank/DDBJ whole genome shotgun (WGS) entry which is preliminary data.</text>
</comment>
<evidence type="ECO:0000256" key="1">
    <source>
        <dbReference type="SAM" id="Coils"/>
    </source>
</evidence>
<protein>
    <submittedName>
        <fullName evidence="2">Uncharacterized protein</fullName>
    </submittedName>
</protein>
<organism evidence="2 3">
    <name type="scientific">Hemibagrus wyckioides</name>
    <dbReference type="NCBI Taxonomy" id="337641"/>
    <lineage>
        <taxon>Eukaryota</taxon>
        <taxon>Metazoa</taxon>
        <taxon>Chordata</taxon>
        <taxon>Craniata</taxon>
        <taxon>Vertebrata</taxon>
        <taxon>Euteleostomi</taxon>
        <taxon>Actinopterygii</taxon>
        <taxon>Neopterygii</taxon>
        <taxon>Teleostei</taxon>
        <taxon>Ostariophysi</taxon>
        <taxon>Siluriformes</taxon>
        <taxon>Bagridae</taxon>
        <taxon>Hemibagrus</taxon>
    </lineage>
</organism>
<dbReference type="OrthoDB" id="8948932at2759"/>
<feature type="coiled-coil region" evidence="1">
    <location>
        <begin position="18"/>
        <end position="132"/>
    </location>
</feature>
<proteinExistence type="predicted"/>